<evidence type="ECO:0000259" key="3">
    <source>
        <dbReference type="Pfam" id="PF09972"/>
    </source>
</evidence>
<evidence type="ECO:0000256" key="2">
    <source>
        <dbReference type="SAM" id="SignalP"/>
    </source>
</evidence>
<evidence type="ECO:0000259" key="4">
    <source>
        <dbReference type="Pfam" id="PF20990"/>
    </source>
</evidence>
<dbReference type="EMBL" id="AUBJ02000001">
    <property type="protein sequence ID" value="MCP2332230.1"/>
    <property type="molecule type" value="Genomic_DNA"/>
</dbReference>
<evidence type="ECO:0000313" key="5">
    <source>
        <dbReference type="EMBL" id="MCP2332230.1"/>
    </source>
</evidence>
<keyword evidence="1" id="KW-0812">Transmembrane</keyword>
<proteinExistence type="predicted"/>
<organism evidence="5 6">
    <name type="scientific">Actinoalloteichus caeruleus DSM 43889</name>
    <dbReference type="NCBI Taxonomy" id="1120930"/>
    <lineage>
        <taxon>Bacteria</taxon>
        <taxon>Bacillati</taxon>
        <taxon>Actinomycetota</taxon>
        <taxon>Actinomycetes</taxon>
        <taxon>Pseudonocardiales</taxon>
        <taxon>Pseudonocardiaceae</taxon>
        <taxon>Actinoalloteichus</taxon>
        <taxon>Actinoalloteichus cyanogriseus</taxon>
    </lineage>
</organism>
<dbReference type="Pfam" id="PF20990">
    <property type="entry name" value="DUF2207_C"/>
    <property type="match status" value="1"/>
</dbReference>
<keyword evidence="2" id="KW-0732">Signal</keyword>
<accession>A0ABT1JI90</accession>
<keyword evidence="6" id="KW-1185">Reference proteome</keyword>
<feature type="domain" description="DUF2207" evidence="3">
    <location>
        <begin position="38"/>
        <end position="169"/>
    </location>
</feature>
<sequence>MLTNWGLTASALMLAGAAGLGAPAPAQAPPGLPGTVSAQVDLRLERDGSLMVVEHVLVPDGMSASRAVPLRLPSGEGLDRVFEVRDPVAEGAATLVREDDGFGYTAEPGESTVRYTVDGAVADAGAGQEAYWRLGGWDVPVDSVTISFVSPTQPRTITCLAGPPGTSTNCTVSQLDVGQPASAREIGVEPGDRIDLTVGLEPGTTPATARFEETFDLARAFSLHPGSAAGLGVVLALTLGAVGWLFHARRRDALALARESDPVEVLVAEEGGGVGFASPDGVLPGQVGTVVDEHVDVVDVTATVVDLAVRNYLWIEELHVDDGVLDWRIVRRNEPDEALHPYELAVYEALLGGGGDRAPLREVRLSDWRRGGQRIDLARVRDELYDDVVRQHWFSVRPDRARNRWWWAGAALSTAGVAATAVLVFTTDLALVGLGVLAAGVVVTALSRWIPSRTRRGRDLVAQVRGLRQYLDTVPVSTVPPEDREVVFSRSLPYAVVLGETDRWLTEFASVDVDADGTPGLYWYGEDLGEDRHVTPELDRFATHFPSFLAELDGVLAESGHLRSLR</sequence>
<feature type="domain" description="Predicted membrane protein YciQ-like C-terminal" evidence="4">
    <location>
        <begin position="278"/>
        <end position="508"/>
    </location>
</feature>
<evidence type="ECO:0000313" key="6">
    <source>
        <dbReference type="Proteomes" id="UP000791080"/>
    </source>
</evidence>
<gene>
    <name evidence="5" type="ORF">G443_002500</name>
</gene>
<reference evidence="5 6" key="1">
    <citation type="submission" date="2022-06" db="EMBL/GenBank/DDBJ databases">
        <title>Genomic Encyclopedia of Type Strains, Phase I: the one thousand microbial genomes (KMG-I) project.</title>
        <authorList>
            <person name="Kyrpides N."/>
        </authorList>
    </citation>
    <scope>NUCLEOTIDE SEQUENCE [LARGE SCALE GENOMIC DNA]</scope>
    <source>
        <strain evidence="5 6">DSM 43889</strain>
    </source>
</reference>
<evidence type="ECO:0000256" key="1">
    <source>
        <dbReference type="SAM" id="Phobius"/>
    </source>
</evidence>
<feature type="chain" id="PRO_5046900313" evidence="2">
    <location>
        <begin position="29"/>
        <end position="566"/>
    </location>
</feature>
<keyword evidence="1" id="KW-1133">Transmembrane helix</keyword>
<name>A0ABT1JI90_ACTCY</name>
<protein>
    <submittedName>
        <fullName evidence="5">Membrane protein (DUF2207)</fullName>
    </submittedName>
</protein>
<keyword evidence="1" id="KW-0472">Membrane</keyword>
<comment type="caution">
    <text evidence="5">The sequence shown here is derived from an EMBL/GenBank/DDBJ whole genome shotgun (WGS) entry which is preliminary data.</text>
</comment>
<dbReference type="Pfam" id="PF09972">
    <property type="entry name" value="DUF2207"/>
    <property type="match status" value="1"/>
</dbReference>
<dbReference type="Proteomes" id="UP000791080">
    <property type="component" value="Unassembled WGS sequence"/>
</dbReference>
<dbReference type="InterPro" id="IPR018702">
    <property type="entry name" value="DUF2207"/>
</dbReference>
<feature type="signal peptide" evidence="2">
    <location>
        <begin position="1"/>
        <end position="28"/>
    </location>
</feature>
<dbReference type="RefSeq" id="WP_026417256.1">
    <property type="nucleotide sequence ID" value="NZ_AUBJ02000001.1"/>
</dbReference>
<feature type="transmembrane region" description="Helical" evidence="1">
    <location>
        <begin position="405"/>
        <end position="425"/>
    </location>
</feature>
<dbReference type="InterPro" id="IPR048389">
    <property type="entry name" value="YciQ-like_C"/>
</dbReference>
<feature type="transmembrane region" description="Helical" evidence="1">
    <location>
        <begin position="431"/>
        <end position="450"/>
    </location>
</feature>
<feature type="transmembrane region" description="Helical" evidence="1">
    <location>
        <begin position="228"/>
        <end position="246"/>
    </location>
</feature>